<name>A0A7W4UN28_9MICO</name>
<gene>
    <name evidence="2" type="ORF">FHX72_001553</name>
</gene>
<protein>
    <recommendedName>
        <fullName evidence="4">SAF domain-containing protein</fullName>
    </recommendedName>
</protein>
<keyword evidence="1" id="KW-0812">Transmembrane</keyword>
<dbReference type="AlphaFoldDB" id="A0A7W4UN28"/>
<keyword evidence="3" id="KW-1185">Reference proteome</keyword>
<feature type="transmembrane region" description="Helical" evidence="1">
    <location>
        <begin position="17"/>
        <end position="38"/>
    </location>
</feature>
<dbReference type="Proteomes" id="UP000545286">
    <property type="component" value="Unassembled WGS sequence"/>
</dbReference>
<reference evidence="2 3" key="1">
    <citation type="submission" date="2020-08" db="EMBL/GenBank/DDBJ databases">
        <title>Sequencing the genomes of 1000 actinobacteria strains.</title>
        <authorList>
            <person name="Klenk H.-P."/>
        </authorList>
    </citation>
    <scope>NUCLEOTIDE SEQUENCE [LARGE SCALE GENOMIC DNA]</scope>
    <source>
        <strain evidence="2 3">DSM 20419</strain>
    </source>
</reference>
<accession>A0A7W4UN28</accession>
<dbReference type="OrthoDB" id="5083100at2"/>
<organism evidence="2 3">
    <name type="scientific">Pseudoclavibacter helvolus</name>
    <dbReference type="NCBI Taxonomy" id="255205"/>
    <lineage>
        <taxon>Bacteria</taxon>
        <taxon>Bacillati</taxon>
        <taxon>Actinomycetota</taxon>
        <taxon>Actinomycetes</taxon>
        <taxon>Micrococcales</taxon>
        <taxon>Microbacteriaceae</taxon>
        <taxon>Pseudoclavibacter</taxon>
    </lineage>
</organism>
<keyword evidence="1" id="KW-1133">Transmembrane helix</keyword>
<evidence type="ECO:0000256" key="1">
    <source>
        <dbReference type="SAM" id="Phobius"/>
    </source>
</evidence>
<evidence type="ECO:0000313" key="3">
    <source>
        <dbReference type="Proteomes" id="UP000545286"/>
    </source>
</evidence>
<evidence type="ECO:0008006" key="4">
    <source>
        <dbReference type="Google" id="ProtNLM"/>
    </source>
</evidence>
<evidence type="ECO:0000313" key="2">
    <source>
        <dbReference type="EMBL" id="MBB2957416.1"/>
    </source>
</evidence>
<comment type="caution">
    <text evidence="2">The sequence shown here is derived from an EMBL/GenBank/DDBJ whole genome shotgun (WGS) entry which is preliminary data.</text>
</comment>
<proteinExistence type="predicted"/>
<sequence>MSVIKGRKPRRWVDPRLFLGAVLVVASVLGVVAVLVAGNRTELAYAASATIAPGQLITVDDLVAVEVALGASAEAYLSAETVPSDSFIVTQAVQSGELVPRSAIGDADSSRSSVIVEVSGGLPTELGPGSAVELWSSQETSPGTYGAPVLTSASAVVAKILPREGTLSSSQADRVELLLPKSEIPALLAVISNDSRLALIPVYLEKGQ</sequence>
<dbReference type="RefSeq" id="WP_156475569.1">
    <property type="nucleotide sequence ID" value="NZ_CZJS01000073.1"/>
</dbReference>
<dbReference type="EMBL" id="JACHWJ010000002">
    <property type="protein sequence ID" value="MBB2957416.1"/>
    <property type="molecule type" value="Genomic_DNA"/>
</dbReference>
<keyword evidence="1" id="KW-0472">Membrane</keyword>